<dbReference type="Gramene" id="KQJ95711">
    <property type="protein sequence ID" value="KQJ95711"/>
    <property type="gene ID" value="BRADI_3g18640v3"/>
</dbReference>
<dbReference type="PANTHER" id="PTHR26379:SF474">
    <property type="entry name" value="OS08G0228200 PROTEIN"/>
    <property type="match status" value="1"/>
</dbReference>
<evidence type="ECO:0008006" key="8">
    <source>
        <dbReference type="Google" id="ProtNLM"/>
    </source>
</evidence>
<dbReference type="PANTHER" id="PTHR26379">
    <property type="entry name" value="BTB/POZ AND MATH DOMAIN-CONTAINING PROTEIN 1"/>
    <property type="match status" value="1"/>
</dbReference>
<proteinExistence type="inferred from homology"/>
<evidence type="ECO:0000313" key="6">
    <source>
        <dbReference type="EnsemblPlants" id="KQJ95711"/>
    </source>
</evidence>
<dbReference type="InterPro" id="IPR002083">
    <property type="entry name" value="MATH/TRAF_dom"/>
</dbReference>
<evidence type="ECO:0000313" key="5">
    <source>
        <dbReference type="EMBL" id="KQJ95711.1"/>
    </source>
</evidence>
<accession>A0A0Q3F7H8</accession>
<dbReference type="Gene3D" id="2.60.210.10">
    <property type="entry name" value="Apoptosis, Tumor Necrosis Factor Receptor Associated Protein 2, Chain A"/>
    <property type="match status" value="1"/>
</dbReference>
<evidence type="ECO:0000256" key="1">
    <source>
        <dbReference type="ARBA" id="ARBA00004906"/>
    </source>
</evidence>
<reference evidence="6" key="3">
    <citation type="submission" date="2018-08" db="UniProtKB">
        <authorList>
            <consortium name="EnsemblPlants"/>
        </authorList>
    </citation>
    <scope>IDENTIFICATION</scope>
    <source>
        <strain evidence="6">cv. Bd21</strain>
    </source>
</reference>
<dbReference type="OrthoDB" id="6496053at2759"/>
<dbReference type="SMART" id="SM00225">
    <property type="entry name" value="BTB"/>
    <property type="match status" value="1"/>
</dbReference>
<dbReference type="EMBL" id="CM000882">
    <property type="protein sequence ID" value="KQJ95711.1"/>
    <property type="molecule type" value="Genomic_DNA"/>
</dbReference>
<organism evidence="5">
    <name type="scientific">Brachypodium distachyon</name>
    <name type="common">Purple false brome</name>
    <name type="synonym">Trachynia distachya</name>
    <dbReference type="NCBI Taxonomy" id="15368"/>
    <lineage>
        <taxon>Eukaryota</taxon>
        <taxon>Viridiplantae</taxon>
        <taxon>Streptophyta</taxon>
        <taxon>Embryophyta</taxon>
        <taxon>Tracheophyta</taxon>
        <taxon>Spermatophyta</taxon>
        <taxon>Magnoliopsida</taxon>
        <taxon>Liliopsida</taxon>
        <taxon>Poales</taxon>
        <taxon>Poaceae</taxon>
        <taxon>BOP clade</taxon>
        <taxon>Pooideae</taxon>
        <taxon>Stipodae</taxon>
        <taxon>Brachypodieae</taxon>
        <taxon>Brachypodium</taxon>
    </lineage>
</organism>
<dbReference type="GeneID" id="100845302"/>
<dbReference type="GO" id="GO:0016567">
    <property type="term" value="P:protein ubiquitination"/>
    <property type="evidence" value="ECO:0007669"/>
    <property type="project" value="InterPro"/>
</dbReference>
<dbReference type="ExpressionAtlas" id="A0A0Q3F7H8">
    <property type="expression patterns" value="baseline"/>
</dbReference>
<dbReference type="SUPFAM" id="SSF54695">
    <property type="entry name" value="POZ domain"/>
    <property type="match status" value="1"/>
</dbReference>
<sequence length="378" mass="42148">MRGTAGVAQAEPPFRLWSETLSAAAPNPTARTPAMAAPQMAGTKTVSRSVLDTARATHAFEIIGYSHHRGLGNGKSVRSAAFAAGGYHWCIRYYPDGDNTEDSNDHVSAFLVFLSKDAKVRAGFDLRLINPVTTDFIYRVQPLVFDDANRTWGHRRFMKRSDLEASPYLRDDRLLIECDVVVLNEPRIELTLLDFEVQVPPSDLSDDLGKLLEAKEEADVIFKVKKDVFPAHKIVLAMRSPVFKAELYGPMRGNKTRRKYITVEDMQPAVFKALLHFIYTDSLPSMDEIIGNDKKELIKHLLVAADRYAMDRLRLICEGILCKSLDVDTVAATLGLADQHNCSKLKGACVEFILSSNRMDVVVESQGVYKGRRIQGSS</sequence>
<dbReference type="RefSeq" id="XP_024316945.1">
    <property type="nucleotide sequence ID" value="XM_024461177.1"/>
</dbReference>
<evidence type="ECO:0000256" key="2">
    <source>
        <dbReference type="ARBA" id="ARBA00010846"/>
    </source>
</evidence>
<evidence type="ECO:0000259" key="3">
    <source>
        <dbReference type="PROSITE" id="PS50097"/>
    </source>
</evidence>
<dbReference type="PROSITE" id="PS50144">
    <property type="entry name" value="MATH"/>
    <property type="match status" value="1"/>
</dbReference>
<comment type="similarity">
    <text evidence="2">Belongs to the Tdpoz family.</text>
</comment>
<dbReference type="InterPro" id="IPR000210">
    <property type="entry name" value="BTB/POZ_dom"/>
</dbReference>
<dbReference type="InterPro" id="IPR045005">
    <property type="entry name" value="BPM1-6"/>
</dbReference>
<feature type="domain" description="MATH" evidence="4">
    <location>
        <begin position="55"/>
        <end position="180"/>
    </location>
</feature>
<protein>
    <recommendedName>
        <fullName evidence="8">BTB domain-containing protein</fullName>
    </recommendedName>
</protein>
<dbReference type="Pfam" id="PF22486">
    <property type="entry name" value="MATH_2"/>
    <property type="match status" value="1"/>
</dbReference>
<name>A0A0Q3F7H8_BRADI</name>
<comment type="pathway">
    <text evidence="1">Protein modification; protein ubiquitination.</text>
</comment>
<dbReference type="Gene3D" id="3.30.710.10">
    <property type="entry name" value="Potassium Channel Kv1.1, Chain A"/>
    <property type="match status" value="1"/>
</dbReference>
<dbReference type="CDD" id="cd00121">
    <property type="entry name" value="MATH"/>
    <property type="match status" value="1"/>
</dbReference>
<dbReference type="PROSITE" id="PS50097">
    <property type="entry name" value="BTB"/>
    <property type="match status" value="1"/>
</dbReference>
<dbReference type="Proteomes" id="UP000008810">
    <property type="component" value="Chromosome 3"/>
</dbReference>
<gene>
    <name evidence="6" type="primary">LOC100845302</name>
    <name evidence="5" type="ORF">BRADI_3g18640v3</name>
</gene>
<dbReference type="Pfam" id="PF00651">
    <property type="entry name" value="BTB"/>
    <property type="match status" value="1"/>
</dbReference>
<reference evidence="5" key="2">
    <citation type="submission" date="2017-06" db="EMBL/GenBank/DDBJ databases">
        <title>WGS assembly of Brachypodium distachyon.</title>
        <authorList>
            <consortium name="The International Brachypodium Initiative"/>
            <person name="Lucas S."/>
            <person name="Harmon-Smith M."/>
            <person name="Lail K."/>
            <person name="Tice H."/>
            <person name="Grimwood J."/>
            <person name="Bruce D."/>
            <person name="Barry K."/>
            <person name="Shu S."/>
            <person name="Lindquist E."/>
            <person name="Wang M."/>
            <person name="Pitluck S."/>
            <person name="Vogel J.P."/>
            <person name="Garvin D.F."/>
            <person name="Mockler T.C."/>
            <person name="Schmutz J."/>
            <person name="Rokhsar D."/>
            <person name="Bevan M.W."/>
        </authorList>
    </citation>
    <scope>NUCLEOTIDE SEQUENCE</scope>
    <source>
        <strain evidence="5">Bd21</strain>
    </source>
</reference>
<evidence type="ECO:0000313" key="7">
    <source>
        <dbReference type="Proteomes" id="UP000008810"/>
    </source>
</evidence>
<keyword evidence="7" id="KW-1185">Reference proteome</keyword>
<feature type="domain" description="BTB" evidence="3">
    <location>
        <begin position="218"/>
        <end position="287"/>
    </location>
</feature>
<dbReference type="SUPFAM" id="SSF49599">
    <property type="entry name" value="TRAF domain-like"/>
    <property type="match status" value="1"/>
</dbReference>
<dbReference type="Gene3D" id="6.10.250.3030">
    <property type="match status" value="1"/>
</dbReference>
<evidence type="ECO:0000259" key="4">
    <source>
        <dbReference type="PROSITE" id="PS50144"/>
    </source>
</evidence>
<dbReference type="InterPro" id="IPR011333">
    <property type="entry name" value="SKP1/BTB/POZ_sf"/>
</dbReference>
<dbReference type="KEGG" id="bdi:100845302"/>
<dbReference type="InterPro" id="IPR008974">
    <property type="entry name" value="TRAF-like"/>
</dbReference>
<dbReference type="CDD" id="cd18280">
    <property type="entry name" value="BTB_POZ_BPM_plant"/>
    <property type="match status" value="1"/>
</dbReference>
<dbReference type="Pfam" id="PF24570">
    <property type="entry name" value="BACK_BPM_SPOP"/>
    <property type="match status" value="1"/>
</dbReference>
<dbReference type="InterPro" id="IPR056423">
    <property type="entry name" value="BACK_BPM_SPOP"/>
</dbReference>
<reference evidence="5 6" key="1">
    <citation type="journal article" date="2010" name="Nature">
        <title>Genome sequencing and analysis of the model grass Brachypodium distachyon.</title>
        <authorList>
            <consortium name="International Brachypodium Initiative"/>
        </authorList>
    </citation>
    <scope>NUCLEOTIDE SEQUENCE [LARGE SCALE GENOMIC DNA]</scope>
    <source>
        <strain evidence="5 6">Bd21</strain>
    </source>
</reference>
<dbReference type="FunCoup" id="A0A0Q3F7H8">
    <property type="interactions" value="480"/>
</dbReference>
<dbReference type="AlphaFoldDB" id="A0A0Q3F7H8"/>
<dbReference type="EnsemblPlants" id="KQJ95711">
    <property type="protein sequence ID" value="KQJ95711"/>
    <property type="gene ID" value="BRADI_3g18640v3"/>
</dbReference>